<sequence length="38" mass="4241">MDWSRLDKALQGGHSGGELSLFSDARAPVERRGWIKGR</sequence>
<organism evidence="2 3">
    <name type="scientific">Ciceribacter selenitireducens ATCC BAA-1503</name>
    <dbReference type="NCBI Taxonomy" id="1336235"/>
    <lineage>
        <taxon>Bacteria</taxon>
        <taxon>Pseudomonadati</taxon>
        <taxon>Pseudomonadota</taxon>
        <taxon>Alphaproteobacteria</taxon>
        <taxon>Hyphomicrobiales</taxon>
        <taxon>Rhizobiaceae</taxon>
        <taxon>Ciceribacter</taxon>
    </lineage>
</organism>
<feature type="region of interest" description="Disordered" evidence="1">
    <location>
        <begin position="1"/>
        <end position="22"/>
    </location>
</feature>
<accession>A0A376AFX9</accession>
<protein>
    <submittedName>
        <fullName evidence="2">Uncharacterized protein</fullName>
    </submittedName>
</protein>
<reference evidence="3" key="1">
    <citation type="submission" date="2018-07" db="EMBL/GenBank/DDBJ databases">
        <authorList>
            <person name="Peiro R."/>
            <person name="Begona"/>
            <person name="Cbmso G."/>
            <person name="Lopez M."/>
            <person name="Gonzalez S."/>
        </authorList>
    </citation>
    <scope>NUCLEOTIDE SEQUENCE [LARGE SCALE GENOMIC DNA]</scope>
</reference>
<evidence type="ECO:0000313" key="2">
    <source>
        <dbReference type="EMBL" id="SSC66688.1"/>
    </source>
</evidence>
<dbReference type="EMBL" id="UEYP01000002">
    <property type="protein sequence ID" value="SSC66688.1"/>
    <property type="molecule type" value="Genomic_DNA"/>
</dbReference>
<evidence type="ECO:0000256" key="1">
    <source>
        <dbReference type="SAM" id="MobiDB-lite"/>
    </source>
</evidence>
<proteinExistence type="predicted"/>
<gene>
    <name evidence="2" type="ORF">RHIZ70_2396</name>
</gene>
<dbReference type="AlphaFoldDB" id="A0A376AFX9"/>
<dbReference type="Proteomes" id="UP000254764">
    <property type="component" value="Unassembled WGS sequence"/>
</dbReference>
<keyword evidence="3" id="KW-1185">Reference proteome</keyword>
<name>A0A376AFX9_9HYPH</name>
<evidence type="ECO:0000313" key="3">
    <source>
        <dbReference type="Proteomes" id="UP000254764"/>
    </source>
</evidence>